<organism evidence="1 2">
    <name type="scientific">Nonomuraea phyllanthi</name>
    <dbReference type="NCBI Taxonomy" id="2219224"/>
    <lineage>
        <taxon>Bacteria</taxon>
        <taxon>Bacillati</taxon>
        <taxon>Actinomycetota</taxon>
        <taxon>Actinomycetes</taxon>
        <taxon>Streptosporangiales</taxon>
        <taxon>Streptosporangiaceae</taxon>
        <taxon>Nonomuraea</taxon>
    </lineage>
</organism>
<dbReference type="Proteomes" id="UP000312512">
    <property type="component" value="Unassembled WGS sequence"/>
</dbReference>
<sequence length="151" mass="16243">MGENYPGSYGHDQPGHEVYSGWDWIEDVRAAGEDRVNNPGRMRDVARELAKARGPLTGDAFSEGYTTGTISSIRETIDPSGSAGSALSERGAAAVVGKWDAAKDFGTIISSAGTQFGTAYQWFIDTYDDAIRAIERNADIHDTTEHANQGN</sequence>
<accession>A0A5P9YJY6</accession>
<evidence type="ECO:0000313" key="2">
    <source>
        <dbReference type="Proteomes" id="UP000312512"/>
    </source>
</evidence>
<dbReference type="OrthoDB" id="3530875at2"/>
<dbReference type="EMBL" id="VDLX02000001">
    <property type="protein sequence ID" value="KAB8197716.1"/>
    <property type="molecule type" value="Genomic_DNA"/>
</dbReference>
<accession>A0A5C4WY35</accession>
<gene>
    <name evidence="1" type="ORF">FH608_004085</name>
</gene>
<keyword evidence="2" id="KW-1185">Reference proteome</keyword>
<protein>
    <submittedName>
        <fullName evidence="1">Uncharacterized protein</fullName>
    </submittedName>
</protein>
<evidence type="ECO:0000313" key="1">
    <source>
        <dbReference type="EMBL" id="KAB8197716.1"/>
    </source>
</evidence>
<name>A0A5C4WY35_9ACTN</name>
<comment type="caution">
    <text evidence="1">The sequence shown here is derived from an EMBL/GenBank/DDBJ whole genome shotgun (WGS) entry which is preliminary data.</text>
</comment>
<dbReference type="AlphaFoldDB" id="A0A5C4WY35"/>
<dbReference type="RefSeq" id="WP_139628398.1">
    <property type="nucleotide sequence ID" value="NZ_CP045572.1"/>
</dbReference>
<proteinExistence type="predicted"/>
<reference evidence="1 2" key="1">
    <citation type="submission" date="2019-10" db="EMBL/GenBank/DDBJ databases">
        <title>Nonomuraea sp. nov., isolated from Phyllanthus amarus.</title>
        <authorList>
            <person name="Klykleung N."/>
            <person name="Tanasupawat S."/>
        </authorList>
    </citation>
    <scope>NUCLEOTIDE SEQUENCE [LARGE SCALE GENOMIC DNA]</scope>
    <source>
        <strain evidence="1 2">PA1-10</strain>
    </source>
</reference>